<accession>A0AC59ZAQ9</accession>
<reference evidence="1" key="1">
    <citation type="submission" date="2023-05" db="EMBL/GenBank/DDBJ databases">
        <authorList>
            <consortium name="ELIXIR-Norway"/>
        </authorList>
    </citation>
    <scope>NUCLEOTIDE SEQUENCE</scope>
</reference>
<gene>
    <name evidence="1" type="ORF">MRATA1EN22A_LOCUS16184</name>
</gene>
<protein>
    <submittedName>
        <fullName evidence="1">Uncharacterized protein</fullName>
    </submittedName>
</protein>
<dbReference type="EMBL" id="OX596110">
    <property type="protein sequence ID" value="CAN0347405.1"/>
    <property type="molecule type" value="Genomic_DNA"/>
</dbReference>
<organism evidence="1 2">
    <name type="scientific">Rangifer tarandus platyrhynchus</name>
    <name type="common">Svalbard reindeer</name>
    <dbReference type="NCBI Taxonomy" id="3082113"/>
    <lineage>
        <taxon>Eukaryota</taxon>
        <taxon>Metazoa</taxon>
        <taxon>Chordata</taxon>
        <taxon>Craniata</taxon>
        <taxon>Vertebrata</taxon>
        <taxon>Euteleostomi</taxon>
        <taxon>Mammalia</taxon>
        <taxon>Eutheria</taxon>
        <taxon>Laurasiatheria</taxon>
        <taxon>Artiodactyla</taxon>
        <taxon>Ruminantia</taxon>
        <taxon>Pecora</taxon>
        <taxon>Cervidae</taxon>
        <taxon>Odocoileinae</taxon>
        <taxon>Rangifer</taxon>
    </lineage>
</organism>
<evidence type="ECO:0000313" key="1">
    <source>
        <dbReference type="EMBL" id="CAN0347405.1"/>
    </source>
</evidence>
<evidence type="ECO:0000313" key="2">
    <source>
        <dbReference type="Proteomes" id="UP001162501"/>
    </source>
</evidence>
<sequence>MLSSAADVLTLTLCPSGVGPAPPALFEFRAPLNPVDPSSIFWSSLQLTVPQTTLCTLSREHLCPLRVPSPVLQPC</sequence>
<name>A0AC59ZAQ9_RANTA</name>
<dbReference type="Proteomes" id="UP001162501">
    <property type="component" value="Chromosome 26"/>
</dbReference>
<reference evidence="1" key="2">
    <citation type="submission" date="2025-03" db="EMBL/GenBank/DDBJ databases">
        <authorList>
            <consortium name="ELIXIR-Norway"/>
            <consortium name="Elixir Norway"/>
        </authorList>
    </citation>
    <scope>NUCLEOTIDE SEQUENCE</scope>
</reference>
<proteinExistence type="predicted"/>